<dbReference type="NCBIfam" id="TIGR02467">
    <property type="entry name" value="CbiE"/>
    <property type="match status" value="1"/>
</dbReference>
<dbReference type="AlphaFoldDB" id="A0ABD5X137"/>
<keyword evidence="5" id="KW-0949">S-adenosyl-L-methionine</keyword>
<keyword evidence="2" id="KW-0169">Cobalamin biosynthesis</keyword>
<dbReference type="NCBIfam" id="NF004457">
    <property type="entry name" value="PRK05787.1-5"/>
    <property type="match status" value="1"/>
</dbReference>
<dbReference type="Pfam" id="PF00590">
    <property type="entry name" value="TP_methylase"/>
    <property type="match status" value="1"/>
</dbReference>
<dbReference type="EMBL" id="JBHSZQ010000002">
    <property type="protein sequence ID" value="MFC7124958.1"/>
    <property type="molecule type" value="Genomic_DNA"/>
</dbReference>
<accession>A0ABD5X137</accession>
<name>A0ABD5X137_9EURY</name>
<dbReference type="GO" id="GO:0009236">
    <property type="term" value="P:cobalamin biosynthetic process"/>
    <property type="evidence" value="ECO:0007669"/>
    <property type="project" value="UniProtKB-KW"/>
</dbReference>
<keyword evidence="4 7" id="KW-0808">Transferase</keyword>
<dbReference type="PANTHER" id="PTHR43182">
    <property type="entry name" value="COBALT-PRECORRIN-6B C(15)-METHYLTRANSFERASE (DECARBOXYLATING)"/>
    <property type="match status" value="1"/>
</dbReference>
<proteinExistence type="predicted"/>
<dbReference type="RefSeq" id="WP_267638270.1">
    <property type="nucleotide sequence ID" value="NZ_JAODIY010000013.1"/>
</dbReference>
<organism evidence="7 8">
    <name type="scientific">Halovenus rubra</name>
    <dbReference type="NCBI Taxonomy" id="869890"/>
    <lineage>
        <taxon>Archaea</taxon>
        <taxon>Methanobacteriati</taxon>
        <taxon>Methanobacteriota</taxon>
        <taxon>Stenosarchaea group</taxon>
        <taxon>Halobacteria</taxon>
        <taxon>Halobacteriales</taxon>
        <taxon>Haloarculaceae</taxon>
        <taxon>Halovenus</taxon>
    </lineage>
</organism>
<reference evidence="7 8" key="1">
    <citation type="journal article" date="2014" name="Int. J. Syst. Evol. Microbiol.">
        <title>Complete genome sequence of Corynebacterium casei LMG S-19264T (=DSM 44701T), isolated from a smear-ripened cheese.</title>
        <authorList>
            <consortium name="US DOE Joint Genome Institute (JGI-PGF)"/>
            <person name="Walter F."/>
            <person name="Albersmeier A."/>
            <person name="Kalinowski J."/>
            <person name="Ruckert C."/>
        </authorList>
    </citation>
    <scope>NUCLEOTIDE SEQUENCE [LARGE SCALE GENOMIC DNA]</scope>
    <source>
        <strain evidence="7 8">CGMCC 4.7215</strain>
    </source>
</reference>
<evidence type="ECO:0000256" key="3">
    <source>
        <dbReference type="ARBA" id="ARBA00022603"/>
    </source>
</evidence>
<dbReference type="EC" id="2.1.1.289" evidence="7"/>
<evidence type="ECO:0000313" key="7">
    <source>
        <dbReference type="EMBL" id="MFC7124958.1"/>
    </source>
</evidence>
<dbReference type="GO" id="GO:0032259">
    <property type="term" value="P:methylation"/>
    <property type="evidence" value="ECO:0007669"/>
    <property type="project" value="UniProtKB-KW"/>
</dbReference>
<dbReference type="Gene3D" id="3.40.1010.10">
    <property type="entry name" value="Cobalt-precorrin-4 Transmethylase, Domain 1"/>
    <property type="match status" value="1"/>
</dbReference>
<dbReference type="InterPro" id="IPR014776">
    <property type="entry name" value="4pyrrole_Mease_sub2"/>
</dbReference>
<dbReference type="InterPro" id="IPR012818">
    <property type="entry name" value="CbiE"/>
</dbReference>
<keyword evidence="3 7" id="KW-0489">Methyltransferase</keyword>
<dbReference type="InterPro" id="IPR014777">
    <property type="entry name" value="4pyrrole_Mease_sub1"/>
</dbReference>
<gene>
    <name evidence="7" type="ORF">ACFQJ7_02745</name>
</gene>
<dbReference type="Proteomes" id="UP001596414">
    <property type="component" value="Unassembled WGS sequence"/>
</dbReference>
<dbReference type="SUPFAM" id="SSF53790">
    <property type="entry name" value="Tetrapyrrole methylase"/>
    <property type="match status" value="1"/>
</dbReference>
<dbReference type="PANTHER" id="PTHR43182:SF1">
    <property type="entry name" value="COBALT-PRECORRIN-7 C(5)-METHYLTRANSFERASE"/>
    <property type="match status" value="1"/>
</dbReference>
<evidence type="ECO:0000256" key="2">
    <source>
        <dbReference type="ARBA" id="ARBA00022573"/>
    </source>
</evidence>
<evidence type="ECO:0000256" key="5">
    <source>
        <dbReference type="ARBA" id="ARBA00022691"/>
    </source>
</evidence>
<evidence type="ECO:0000259" key="6">
    <source>
        <dbReference type="Pfam" id="PF00590"/>
    </source>
</evidence>
<evidence type="ECO:0000256" key="1">
    <source>
        <dbReference type="ARBA" id="ARBA00004953"/>
    </source>
</evidence>
<evidence type="ECO:0000313" key="8">
    <source>
        <dbReference type="Proteomes" id="UP001596414"/>
    </source>
</evidence>
<sequence length="253" mass="27157">MSEPNPARIADSQPEHDVTGDVVHAVGVGPGDTSFLTDRAMTLVEQADVVVGFETVTDCIKDLTGAEILACSYDDQTAVLTQFGRRVADGASGVAVLWGDPNVSGYQFLGRVEKAVDDPVKVIPGVSSVQIAASRARTPLEQATFASLHRRGEVVDDLDRLADAATDGRHLIVIVRPYDWMPQDIAAGLVERGVQSDRPALVLEELTLPDESIEQTTVGGLAATDGKKSYSDRSILVVRTKTNDREHTHGTQR</sequence>
<dbReference type="InterPro" id="IPR000878">
    <property type="entry name" value="4pyrrol_Mease"/>
</dbReference>
<dbReference type="GO" id="GO:0008168">
    <property type="term" value="F:methyltransferase activity"/>
    <property type="evidence" value="ECO:0007669"/>
    <property type="project" value="UniProtKB-KW"/>
</dbReference>
<evidence type="ECO:0000256" key="4">
    <source>
        <dbReference type="ARBA" id="ARBA00022679"/>
    </source>
</evidence>
<comment type="pathway">
    <text evidence="1">Cofactor biosynthesis; adenosylcobalamin biosynthesis.</text>
</comment>
<dbReference type="CDD" id="cd11644">
    <property type="entry name" value="Precorrin-6Y-MT"/>
    <property type="match status" value="1"/>
</dbReference>
<comment type="caution">
    <text evidence="7">The sequence shown here is derived from an EMBL/GenBank/DDBJ whole genome shotgun (WGS) entry which is preliminary data.</text>
</comment>
<protein>
    <submittedName>
        <fullName evidence="7">Cobalt-precorrin-7 (C(5))-methyltransferase</fullName>
        <ecNumber evidence="7">2.1.1.289</ecNumber>
    </submittedName>
</protein>
<dbReference type="InterPro" id="IPR050714">
    <property type="entry name" value="Cobalamin_biosynth_MTase"/>
</dbReference>
<dbReference type="InterPro" id="IPR035996">
    <property type="entry name" value="4pyrrol_Methylase_sf"/>
</dbReference>
<dbReference type="Gene3D" id="3.30.950.10">
    <property type="entry name" value="Methyltransferase, Cobalt-precorrin-4 Transmethylase, Domain 2"/>
    <property type="match status" value="1"/>
</dbReference>
<feature type="domain" description="Tetrapyrrole methylase" evidence="6">
    <location>
        <begin position="23"/>
        <end position="221"/>
    </location>
</feature>